<protein>
    <submittedName>
        <fullName evidence="2">HET-domain-containing protein</fullName>
    </submittedName>
</protein>
<sequence length="218" mass="24878">MSKSNAYDSYFKYTPLPKQWIRLLKIHDSLAGNLPRDPSELQKSIRISFEDHELSSCPPYIALSYTWGQPTQIVDPTLRVFTQESSSTLKTWADLSGGKPELYWIDALCINQDDKDERSVQVVLMGSIYKQATVCLVWLGEKDDFTGIAMSTAVKLWNKLRNLGGISPHLSVVEQGNILRARMQELLDLPQPEFKALVVLFSRTWFSRLWIVQEVVLA</sequence>
<evidence type="ECO:0000259" key="1">
    <source>
        <dbReference type="Pfam" id="PF06985"/>
    </source>
</evidence>
<dbReference type="PANTHER" id="PTHR24148:SF64">
    <property type="entry name" value="HETEROKARYON INCOMPATIBILITY DOMAIN-CONTAINING PROTEIN"/>
    <property type="match status" value="1"/>
</dbReference>
<proteinExistence type="predicted"/>
<keyword evidence="3" id="KW-1185">Reference proteome</keyword>
<dbReference type="Proteomes" id="UP000800200">
    <property type="component" value="Unassembled WGS sequence"/>
</dbReference>
<accession>A0A6A6E449</accession>
<dbReference type="AlphaFoldDB" id="A0A6A6E449"/>
<feature type="domain" description="Heterokaryon incompatibility" evidence="1">
    <location>
        <begin position="60"/>
        <end position="214"/>
    </location>
</feature>
<feature type="non-terminal residue" evidence="2">
    <location>
        <position position="218"/>
    </location>
</feature>
<organism evidence="2 3">
    <name type="scientific">Zopfia rhizophila CBS 207.26</name>
    <dbReference type="NCBI Taxonomy" id="1314779"/>
    <lineage>
        <taxon>Eukaryota</taxon>
        <taxon>Fungi</taxon>
        <taxon>Dikarya</taxon>
        <taxon>Ascomycota</taxon>
        <taxon>Pezizomycotina</taxon>
        <taxon>Dothideomycetes</taxon>
        <taxon>Dothideomycetes incertae sedis</taxon>
        <taxon>Zopfiaceae</taxon>
        <taxon>Zopfia</taxon>
    </lineage>
</organism>
<evidence type="ECO:0000313" key="3">
    <source>
        <dbReference type="Proteomes" id="UP000800200"/>
    </source>
</evidence>
<dbReference type="EMBL" id="ML994633">
    <property type="protein sequence ID" value="KAF2185522.1"/>
    <property type="molecule type" value="Genomic_DNA"/>
</dbReference>
<gene>
    <name evidence="2" type="ORF">K469DRAFT_632047</name>
</gene>
<dbReference type="PANTHER" id="PTHR24148">
    <property type="entry name" value="ANKYRIN REPEAT DOMAIN-CONTAINING PROTEIN 39 HOMOLOG-RELATED"/>
    <property type="match status" value="1"/>
</dbReference>
<dbReference type="InterPro" id="IPR052895">
    <property type="entry name" value="HetReg/Transcr_Mod"/>
</dbReference>
<evidence type="ECO:0000313" key="2">
    <source>
        <dbReference type="EMBL" id="KAF2185522.1"/>
    </source>
</evidence>
<name>A0A6A6E449_9PEZI</name>
<reference evidence="2" key="1">
    <citation type="journal article" date="2020" name="Stud. Mycol.">
        <title>101 Dothideomycetes genomes: a test case for predicting lifestyles and emergence of pathogens.</title>
        <authorList>
            <person name="Haridas S."/>
            <person name="Albert R."/>
            <person name="Binder M."/>
            <person name="Bloem J."/>
            <person name="Labutti K."/>
            <person name="Salamov A."/>
            <person name="Andreopoulos B."/>
            <person name="Baker S."/>
            <person name="Barry K."/>
            <person name="Bills G."/>
            <person name="Bluhm B."/>
            <person name="Cannon C."/>
            <person name="Castanera R."/>
            <person name="Culley D."/>
            <person name="Daum C."/>
            <person name="Ezra D."/>
            <person name="Gonzalez J."/>
            <person name="Henrissat B."/>
            <person name="Kuo A."/>
            <person name="Liang C."/>
            <person name="Lipzen A."/>
            <person name="Lutzoni F."/>
            <person name="Magnuson J."/>
            <person name="Mondo S."/>
            <person name="Nolan M."/>
            <person name="Ohm R."/>
            <person name="Pangilinan J."/>
            <person name="Park H.-J."/>
            <person name="Ramirez L."/>
            <person name="Alfaro M."/>
            <person name="Sun H."/>
            <person name="Tritt A."/>
            <person name="Yoshinaga Y."/>
            <person name="Zwiers L.-H."/>
            <person name="Turgeon B."/>
            <person name="Goodwin S."/>
            <person name="Spatafora J."/>
            <person name="Crous P."/>
            <person name="Grigoriev I."/>
        </authorList>
    </citation>
    <scope>NUCLEOTIDE SEQUENCE</scope>
    <source>
        <strain evidence="2">CBS 207.26</strain>
    </source>
</reference>
<dbReference type="Pfam" id="PF06985">
    <property type="entry name" value="HET"/>
    <property type="match status" value="1"/>
</dbReference>
<dbReference type="OrthoDB" id="2157530at2759"/>
<dbReference type="InterPro" id="IPR010730">
    <property type="entry name" value="HET"/>
</dbReference>